<dbReference type="Proteomes" id="UP000091956">
    <property type="component" value="Unassembled WGS sequence"/>
</dbReference>
<dbReference type="STRING" id="342668.A0A1B8G9D8"/>
<accession>A0A1B8G9D8</accession>
<name>A0A1B8G9D8_9PEZI</name>
<evidence type="ECO:0000256" key="3">
    <source>
        <dbReference type="ARBA" id="ARBA00022448"/>
    </source>
</evidence>
<comment type="similarity">
    <text evidence="2 10">Belongs to the mitochondrial carrier (TC 2.A.29) family.</text>
</comment>
<dbReference type="InterPro" id="IPR023395">
    <property type="entry name" value="MCP_dom_sf"/>
</dbReference>
<feature type="repeat" description="Solcar" evidence="9">
    <location>
        <begin position="159"/>
        <end position="242"/>
    </location>
</feature>
<dbReference type="OrthoDB" id="448427at2759"/>
<keyword evidence="5" id="KW-0677">Repeat</keyword>
<keyword evidence="6" id="KW-0496">Mitochondrion</keyword>
<dbReference type="InterPro" id="IPR050391">
    <property type="entry name" value="Mito_Metabolite_Transporter"/>
</dbReference>
<evidence type="ECO:0000256" key="8">
    <source>
        <dbReference type="ARBA" id="ARBA00023136"/>
    </source>
</evidence>
<evidence type="ECO:0000313" key="12">
    <source>
        <dbReference type="Proteomes" id="UP000091956"/>
    </source>
</evidence>
<protein>
    <submittedName>
        <fullName evidence="11">Mitochondrial dicarboxylate transporter</fullName>
    </submittedName>
</protein>
<dbReference type="PROSITE" id="PS50920">
    <property type="entry name" value="SOLCAR"/>
    <property type="match status" value="2"/>
</dbReference>
<dbReference type="SUPFAM" id="SSF103506">
    <property type="entry name" value="Mitochondrial carrier"/>
    <property type="match status" value="1"/>
</dbReference>
<evidence type="ECO:0000256" key="10">
    <source>
        <dbReference type="RuleBase" id="RU000488"/>
    </source>
</evidence>
<proteinExistence type="inferred from homology"/>
<keyword evidence="12" id="KW-1185">Reference proteome</keyword>
<dbReference type="Gene3D" id="1.50.40.10">
    <property type="entry name" value="Mitochondrial carrier domain"/>
    <property type="match status" value="1"/>
</dbReference>
<dbReference type="EMBL" id="KV460267">
    <property type="protein sequence ID" value="OBT92449.1"/>
    <property type="molecule type" value="Genomic_DNA"/>
</dbReference>
<gene>
    <name evidence="11" type="primary">DIC1_2</name>
    <name evidence="11" type="ORF">VE01_09592</name>
</gene>
<evidence type="ECO:0000256" key="4">
    <source>
        <dbReference type="ARBA" id="ARBA00022692"/>
    </source>
</evidence>
<organism evidence="11 12">
    <name type="scientific">Pseudogymnoascus verrucosus</name>
    <dbReference type="NCBI Taxonomy" id="342668"/>
    <lineage>
        <taxon>Eukaryota</taxon>
        <taxon>Fungi</taxon>
        <taxon>Dikarya</taxon>
        <taxon>Ascomycota</taxon>
        <taxon>Pezizomycotina</taxon>
        <taxon>Leotiomycetes</taxon>
        <taxon>Thelebolales</taxon>
        <taxon>Thelebolaceae</taxon>
        <taxon>Pseudogymnoascus</taxon>
    </lineage>
</organism>
<dbReference type="PANTHER" id="PTHR45618">
    <property type="entry name" value="MITOCHONDRIAL DICARBOXYLATE CARRIER-RELATED"/>
    <property type="match status" value="1"/>
</dbReference>
<evidence type="ECO:0000256" key="9">
    <source>
        <dbReference type="PROSITE-ProRule" id="PRU00282"/>
    </source>
</evidence>
<dbReference type="GO" id="GO:0016020">
    <property type="term" value="C:membrane"/>
    <property type="evidence" value="ECO:0007669"/>
    <property type="project" value="UniProtKB-SubCell"/>
</dbReference>
<feature type="repeat" description="Solcar" evidence="9">
    <location>
        <begin position="59"/>
        <end position="150"/>
    </location>
</feature>
<dbReference type="GeneID" id="28842978"/>
<keyword evidence="7" id="KW-1133">Transmembrane helix</keyword>
<keyword evidence="4 9" id="KW-0812">Transmembrane</keyword>
<evidence type="ECO:0000256" key="1">
    <source>
        <dbReference type="ARBA" id="ARBA00004141"/>
    </source>
</evidence>
<reference evidence="11 12" key="1">
    <citation type="submission" date="2016-03" db="EMBL/GenBank/DDBJ databases">
        <title>Comparative genomics of Pseudogymnoascus destructans, the fungus causing white-nose syndrome of bats.</title>
        <authorList>
            <person name="Palmer J.M."/>
            <person name="Drees K.P."/>
            <person name="Foster J.T."/>
            <person name="Lindner D.L."/>
        </authorList>
    </citation>
    <scope>NUCLEOTIDE SEQUENCE [LARGE SCALE GENOMIC DNA]</scope>
    <source>
        <strain evidence="11 12">UAMH 10579</strain>
    </source>
</reference>
<dbReference type="AlphaFoldDB" id="A0A1B8G9D8"/>
<sequence length="256" mass="28639">MLRCLLNASIRPHQSKTDLTTEISVIDQPCGFVVLYGSSRFAIYETVKSEYTQRTRQEAPMSVMVSAAALAGFVGGVVGNPADLANVRMQSDSAIPLRARRNYKNVIDAFVRFGREEGWRGYTRGIWTNSSRASIISVCQLASYDAFKNLLIEREKFEDSLGMHFAASVFAGLVATTICSPVDVIKSRIMSLAGSASIFEVARGLWHTEGLRWMFKGWTPSFIRTGPHTIATFIFLEQHKKIYRQLKTPKQELAMI</sequence>
<evidence type="ECO:0000256" key="7">
    <source>
        <dbReference type="ARBA" id="ARBA00022989"/>
    </source>
</evidence>
<evidence type="ECO:0000313" key="11">
    <source>
        <dbReference type="EMBL" id="OBT92449.1"/>
    </source>
</evidence>
<keyword evidence="3 10" id="KW-0813">Transport</keyword>
<dbReference type="Pfam" id="PF00153">
    <property type="entry name" value="Mito_carr"/>
    <property type="match status" value="2"/>
</dbReference>
<comment type="subcellular location">
    <subcellularLocation>
        <location evidence="1">Membrane</location>
        <topology evidence="1">Multi-pass membrane protein</topology>
    </subcellularLocation>
</comment>
<dbReference type="RefSeq" id="XP_018126182.1">
    <property type="nucleotide sequence ID" value="XM_018279005.1"/>
</dbReference>
<evidence type="ECO:0000256" key="2">
    <source>
        <dbReference type="ARBA" id="ARBA00006375"/>
    </source>
</evidence>
<dbReference type="InterPro" id="IPR018108">
    <property type="entry name" value="MCP_transmembrane"/>
</dbReference>
<reference evidence="12" key="2">
    <citation type="journal article" date="2018" name="Nat. Commun.">
        <title>Extreme sensitivity to ultraviolet light in the fungal pathogen causing white-nose syndrome of bats.</title>
        <authorList>
            <person name="Palmer J.M."/>
            <person name="Drees K.P."/>
            <person name="Foster J.T."/>
            <person name="Lindner D.L."/>
        </authorList>
    </citation>
    <scope>NUCLEOTIDE SEQUENCE [LARGE SCALE GENOMIC DNA]</scope>
    <source>
        <strain evidence="12">UAMH 10579</strain>
    </source>
</reference>
<evidence type="ECO:0000256" key="6">
    <source>
        <dbReference type="ARBA" id="ARBA00022792"/>
    </source>
</evidence>
<keyword evidence="8 9" id="KW-0472">Membrane</keyword>
<keyword evidence="6" id="KW-0999">Mitochondrion inner membrane</keyword>
<evidence type="ECO:0000256" key="5">
    <source>
        <dbReference type="ARBA" id="ARBA00022737"/>
    </source>
</evidence>